<protein>
    <submittedName>
        <fullName evidence="6">HTH-type transcriptional regulator CysB</fullName>
    </submittedName>
</protein>
<dbReference type="Gene3D" id="3.40.190.10">
    <property type="entry name" value="Periplasmic binding protein-like II"/>
    <property type="match status" value="2"/>
</dbReference>
<comment type="similarity">
    <text evidence="1">Belongs to the LysR transcriptional regulatory family.</text>
</comment>
<keyword evidence="4" id="KW-0804">Transcription</keyword>
<dbReference type="InterPro" id="IPR000847">
    <property type="entry name" value="LysR_HTH_N"/>
</dbReference>
<dbReference type="PROSITE" id="PS50931">
    <property type="entry name" value="HTH_LYSR"/>
    <property type="match status" value="1"/>
</dbReference>
<dbReference type="SUPFAM" id="SSF46785">
    <property type="entry name" value="Winged helix' DNA-binding domain"/>
    <property type="match status" value="1"/>
</dbReference>
<keyword evidence="3" id="KW-0238">DNA-binding</keyword>
<dbReference type="InterPro" id="IPR036388">
    <property type="entry name" value="WH-like_DNA-bd_sf"/>
</dbReference>
<reference evidence="6 7" key="1">
    <citation type="journal article" date="2022" name="Int. J. Syst. Evol. Microbiol.">
        <title>Pseudocitrobacter corydidari sp. nov., isolated from the Asian emerald cockroach Corydidarum magnifica.</title>
        <authorList>
            <person name="Guzman J."/>
            <person name="Poehlein A."/>
            <person name="Glaeser S.P."/>
            <person name="Schwengers O."/>
            <person name="Blom J."/>
            <person name="Hollensteiner J."/>
            <person name="Kampfer P."/>
            <person name="Vilcinskas A."/>
        </authorList>
    </citation>
    <scope>NUCLEOTIDE SEQUENCE [LARGE SCALE GENOMIC DNA]</scope>
    <source>
        <strain evidence="6">G163CM</strain>
    </source>
</reference>
<name>A0ABY3S1V7_9ENTR</name>
<evidence type="ECO:0000256" key="4">
    <source>
        <dbReference type="ARBA" id="ARBA00023163"/>
    </source>
</evidence>
<feature type="domain" description="HTH lysR-type" evidence="5">
    <location>
        <begin position="1"/>
        <end position="59"/>
    </location>
</feature>
<organism evidence="6 7">
    <name type="scientific">Pseudocitrobacter corydidari</name>
    <dbReference type="NCBI Taxonomy" id="2891570"/>
    <lineage>
        <taxon>Bacteria</taxon>
        <taxon>Pseudomonadati</taxon>
        <taxon>Pseudomonadota</taxon>
        <taxon>Gammaproteobacteria</taxon>
        <taxon>Enterobacterales</taxon>
        <taxon>Enterobacteriaceae</taxon>
        <taxon>Pseudocitrobacter</taxon>
    </lineage>
</organism>
<evidence type="ECO:0000256" key="2">
    <source>
        <dbReference type="ARBA" id="ARBA00023015"/>
    </source>
</evidence>
<dbReference type="RefSeq" id="WP_231826687.1">
    <property type="nucleotide sequence ID" value="NZ_CP087880.1"/>
</dbReference>
<dbReference type="Pfam" id="PF03466">
    <property type="entry name" value="LysR_substrate"/>
    <property type="match status" value="1"/>
</dbReference>
<keyword evidence="7" id="KW-1185">Reference proteome</keyword>
<dbReference type="Gene3D" id="1.10.10.10">
    <property type="entry name" value="Winged helix-like DNA-binding domain superfamily/Winged helix DNA-binding domain"/>
    <property type="match status" value="1"/>
</dbReference>
<dbReference type="InterPro" id="IPR036390">
    <property type="entry name" value="WH_DNA-bd_sf"/>
</dbReference>
<evidence type="ECO:0000256" key="3">
    <source>
        <dbReference type="ARBA" id="ARBA00023125"/>
    </source>
</evidence>
<dbReference type="SUPFAM" id="SSF53850">
    <property type="entry name" value="Periplasmic binding protein-like II"/>
    <property type="match status" value="1"/>
</dbReference>
<dbReference type="EMBL" id="CP087880">
    <property type="protein sequence ID" value="UGS39715.1"/>
    <property type="molecule type" value="Genomic_DNA"/>
</dbReference>
<dbReference type="CDD" id="cd05466">
    <property type="entry name" value="PBP2_LTTR_substrate"/>
    <property type="match status" value="1"/>
</dbReference>
<proteinExistence type="inferred from homology"/>
<dbReference type="PANTHER" id="PTHR30346:SF0">
    <property type="entry name" value="HCA OPERON TRANSCRIPTIONAL ACTIVATOR HCAR"/>
    <property type="match status" value="1"/>
</dbReference>
<dbReference type="PANTHER" id="PTHR30346">
    <property type="entry name" value="TRANSCRIPTIONAL DUAL REGULATOR HCAR-RELATED"/>
    <property type="match status" value="1"/>
</dbReference>
<evidence type="ECO:0000313" key="6">
    <source>
        <dbReference type="EMBL" id="UGS39715.1"/>
    </source>
</evidence>
<dbReference type="Pfam" id="PF00126">
    <property type="entry name" value="HTH_1"/>
    <property type="match status" value="1"/>
</dbReference>
<evidence type="ECO:0000313" key="7">
    <source>
        <dbReference type="Proteomes" id="UP001199659"/>
    </source>
</evidence>
<dbReference type="PRINTS" id="PR00039">
    <property type="entry name" value="HTHLYSR"/>
</dbReference>
<dbReference type="Proteomes" id="UP001199659">
    <property type="component" value="Chromosome"/>
</dbReference>
<evidence type="ECO:0000256" key="1">
    <source>
        <dbReference type="ARBA" id="ARBA00009437"/>
    </source>
</evidence>
<gene>
    <name evidence="6" type="primary">cysB_1</name>
    <name evidence="6" type="ORF">G163CM_03990</name>
</gene>
<evidence type="ECO:0000259" key="5">
    <source>
        <dbReference type="PROSITE" id="PS50931"/>
    </source>
</evidence>
<dbReference type="InterPro" id="IPR005119">
    <property type="entry name" value="LysR_subst-bd"/>
</dbReference>
<keyword evidence="2" id="KW-0805">Transcription regulation</keyword>
<sequence>MTITQMTALLAVLDYGGFTEAGKRLFMTQSAVSQAISAIEDELQVKIFIRQRARAIRLTPVGERIVSHFRNVMQEVSAIKEIAALEKTQPVSWLHIGCFPSACACILPPIVRYFTKHHPHIHIIPHEANGPEIIDAVRTGEFSAGLVHFPVTSLYSHAVYKDKFTVVVPADHPFAARASLTLEDLVNQPLIISKGRYELTIMSLFQARNITPQIRYEFNHPGTAISFIRQGLGIALLPELTLKAVEHTLCSVPLEPDFYRHISLIAQTAPTEGSPVLLLSDCLQNLVESRAF</sequence>
<accession>A0ABY3S1V7</accession>